<comment type="caution">
    <text evidence="3">The sequence shown here is derived from an EMBL/GenBank/DDBJ whole genome shotgun (WGS) entry which is preliminary data.</text>
</comment>
<keyword evidence="2" id="KW-0472">Membrane</keyword>
<feature type="region of interest" description="Disordered" evidence="1">
    <location>
        <begin position="1"/>
        <end position="39"/>
    </location>
</feature>
<dbReference type="AlphaFoldDB" id="A0A7W9HJE3"/>
<evidence type="ECO:0000256" key="1">
    <source>
        <dbReference type="SAM" id="MobiDB-lite"/>
    </source>
</evidence>
<feature type="transmembrane region" description="Helical" evidence="2">
    <location>
        <begin position="45"/>
        <end position="62"/>
    </location>
</feature>
<keyword evidence="4" id="KW-1185">Reference proteome</keyword>
<feature type="compositionally biased region" description="Basic and acidic residues" evidence="1">
    <location>
        <begin position="1"/>
        <end position="18"/>
    </location>
</feature>
<evidence type="ECO:0000313" key="3">
    <source>
        <dbReference type="EMBL" id="MBB5803404.1"/>
    </source>
</evidence>
<proteinExistence type="predicted"/>
<dbReference type="EMBL" id="JACHMO010000001">
    <property type="protein sequence ID" value="MBB5803404.1"/>
    <property type="molecule type" value="Genomic_DNA"/>
</dbReference>
<protein>
    <submittedName>
        <fullName evidence="3">Uncharacterized protein</fullName>
    </submittedName>
</protein>
<evidence type="ECO:0000256" key="2">
    <source>
        <dbReference type="SAM" id="Phobius"/>
    </source>
</evidence>
<evidence type="ECO:0000313" key="4">
    <source>
        <dbReference type="Proteomes" id="UP000552097"/>
    </source>
</evidence>
<dbReference type="Proteomes" id="UP000552097">
    <property type="component" value="Unassembled WGS sequence"/>
</dbReference>
<accession>A0A7W9HJE3</accession>
<reference evidence="3 4" key="1">
    <citation type="submission" date="2020-08" db="EMBL/GenBank/DDBJ databases">
        <title>Sequencing the genomes of 1000 actinobacteria strains.</title>
        <authorList>
            <person name="Klenk H.-P."/>
        </authorList>
    </citation>
    <scope>NUCLEOTIDE SEQUENCE [LARGE SCALE GENOMIC DNA]</scope>
    <source>
        <strain evidence="3 4">DSM 45486</strain>
    </source>
</reference>
<sequence>MEPQLRDHTEPERLRRIDQPLVARRRPADRRRTTTPRKHSIRNKIASAVSVLLLAGLTVVVVRETVTPIPSPIDVAA</sequence>
<keyword evidence="2" id="KW-1133">Transmembrane helix</keyword>
<feature type="compositionally biased region" description="Basic residues" evidence="1">
    <location>
        <begin position="23"/>
        <end position="39"/>
    </location>
</feature>
<gene>
    <name evidence="3" type="ORF">F4560_003172</name>
</gene>
<keyword evidence="2" id="KW-0812">Transmembrane</keyword>
<dbReference type="RefSeq" id="WP_246479274.1">
    <property type="nucleotide sequence ID" value="NZ_JACHMO010000001.1"/>
</dbReference>
<organism evidence="3 4">
    <name type="scientific">Saccharothrix ecbatanensis</name>
    <dbReference type="NCBI Taxonomy" id="1105145"/>
    <lineage>
        <taxon>Bacteria</taxon>
        <taxon>Bacillati</taxon>
        <taxon>Actinomycetota</taxon>
        <taxon>Actinomycetes</taxon>
        <taxon>Pseudonocardiales</taxon>
        <taxon>Pseudonocardiaceae</taxon>
        <taxon>Saccharothrix</taxon>
    </lineage>
</organism>
<name>A0A7W9HJE3_9PSEU</name>